<evidence type="ECO:0000256" key="1">
    <source>
        <dbReference type="SAM" id="Phobius"/>
    </source>
</evidence>
<protein>
    <submittedName>
        <fullName evidence="2">Uncharacterized protein</fullName>
    </submittedName>
</protein>
<dbReference type="AlphaFoldDB" id="A0A7R7IBL5"/>
<feature type="transmembrane region" description="Helical" evidence="1">
    <location>
        <begin position="12"/>
        <end position="38"/>
    </location>
</feature>
<keyword evidence="1" id="KW-0812">Transmembrane</keyword>
<evidence type="ECO:0000313" key="2">
    <source>
        <dbReference type="EMBL" id="BCN28896.1"/>
    </source>
</evidence>
<keyword evidence="1" id="KW-0472">Membrane</keyword>
<dbReference type="EMBL" id="AP024169">
    <property type="protein sequence ID" value="BCN28896.1"/>
    <property type="molecule type" value="Genomic_DNA"/>
</dbReference>
<reference evidence="2 3" key="1">
    <citation type="submission" date="2020-11" db="EMBL/GenBank/DDBJ databases">
        <title>Draft genome sequencing of a Lachnospiraceae strain isolated from anoxic soil subjected to BSD treatment.</title>
        <authorList>
            <person name="Uek A."/>
            <person name="Tonouchi A."/>
        </authorList>
    </citation>
    <scope>NUCLEOTIDE SEQUENCE [LARGE SCALE GENOMIC DNA]</scope>
    <source>
        <strain evidence="2 3">TB5</strain>
    </source>
</reference>
<sequence length="49" mass="5820">MKINFNSIMTKIKYILITTLCFIVTINIYAYVMLVLFIKTIFMKRRALA</sequence>
<keyword evidence="1" id="KW-1133">Transmembrane helix</keyword>
<proteinExistence type="predicted"/>
<keyword evidence="3" id="KW-1185">Reference proteome</keyword>
<name>A0A7R7IBL5_9FIRM</name>
<dbReference type="KEGG" id="ahb:bsdtb5_01910"/>
<gene>
    <name evidence="2" type="ORF">bsdtb5_01910</name>
</gene>
<organism evidence="2 3">
    <name type="scientific">Anaeromicropila herbilytica</name>
    <dbReference type="NCBI Taxonomy" id="2785025"/>
    <lineage>
        <taxon>Bacteria</taxon>
        <taxon>Bacillati</taxon>
        <taxon>Bacillota</taxon>
        <taxon>Clostridia</taxon>
        <taxon>Lachnospirales</taxon>
        <taxon>Lachnospiraceae</taxon>
        <taxon>Anaeromicropila</taxon>
    </lineage>
</organism>
<dbReference type="Proteomes" id="UP000595897">
    <property type="component" value="Chromosome"/>
</dbReference>
<accession>A0A7R7IBL5</accession>
<evidence type="ECO:0000313" key="3">
    <source>
        <dbReference type="Proteomes" id="UP000595897"/>
    </source>
</evidence>